<organism evidence="6 7">
    <name type="scientific">Cucurbita moschata</name>
    <name type="common">Winter crookneck squash</name>
    <name type="synonym">Cucurbita pepo var. moschata</name>
    <dbReference type="NCBI Taxonomy" id="3662"/>
    <lineage>
        <taxon>Eukaryota</taxon>
        <taxon>Viridiplantae</taxon>
        <taxon>Streptophyta</taxon>
        <taxon>Embryophyta</taxon>
        <taxon>Tracheophyta</taxon>
        <taxon>Spermatophyta</taxon>
        <taxon>Magnoliopsida</taxon>
        <taxon>eudicotyledons</taxon>
        <taxon>Gunneridae</taxon>
        <taxon>Pentapetalae</taxon>
        <taxon>rosids</taxon>
        <taxon>fabids</taxon>
        <taxon>Cucurbitales</taxon>
        <taxon>Cucurbitaceae</taxon>
        <taxon>Cucurbiteae</taxon>
        <taxon>Cucurbita</taxon>
    </lineage>
</organism>
<dbReference type="PANTHER" id="PTHR46215:SF5">
    <property type="entry name" value="DIRIGENT PROTEIN"/>
    <property type="match status" value="1"/>
</dbReference>
<evidence type="ECO:0000256" key="5">
    <source>
        <dbReference type="SAM" id="MobiDB-lite"/>
    </source>
</evidence>
<feature type="compositionally biased region" description="Polar residues" evidence="5">
    <location>
        <begin position="62"/>
        <end position="78"/>
    </location>
</feature>
<comment type="subunit">
    <text evidence="2 4">Homodimer.</text>
</comment>
<keyword evidence="3 4" id="KW-0964">Secreted</keyword>
<protein>
    <recommendedName>
        <fullName evidence="4">Dirigent protein</fullName>
    </recommendedName>
</protein>
<dbReference type="AlphaFoldDB" id="A0A6J1FJ41"/>
<reference evidence="7" key="1">
    <citation type="submission" date="2025-08" db="UniProtKB">
        <authorList>
            <consortium name="RefSeq"/>
        </authorList>
    </citation>
    <scope>IDENTIFICATION</scope>
    <source>
        <tissue evidence="7">Young leaves</tissue>
    </source>
</reference>
<gene>
    <name evidence="7" type="primary">LOC111444731</name>
</gene>
<comment type="function">
    <text evidence="4">Dirigent proteins impart stereoselectivity on the phenoxy radical-coupling reaction, yielding optically active lignans from two molecules of coniferyl alcohol in the biosynthesis of lignans, flavonolignans, and alkaloids and thus plays a central role in plant secondary metabolism.</text>
</comment>
<sequence length="350" mass="35496">MDSHNLLPFLTKPLPCLLLLCFMCFSANSARLLDEQPQVSGSTPAASNVVATPVGNSGGGTTAPSTTLPSPGATSAGNLGQGAITPSTTLPSSGGTSVGNVGQGATTPSATLPSSGGIQDDHHTFTFFMHDILGGSNPSARAVTGAVNNPALNGQLPFAKPNGAVLSVGNGVPQSNGNTGLINNNNLPFLIGLGGATSPLLQNNNGGGNNFNGASSFPSVNAGQLPSGVSVQQLMFGTMTVIDDELTEGHELGSGLIGKAQGFYVVSSEDGNSQTMAFTTMFASGHYVDSLSFFGVHRTAVSESHLAIMGGTGKYVNAKGYANVKTLPGTNQHETDGVETLLQFTVYISY</sequence>
<feature type="signal peptide" evidence="4">
    <location>
        <begin position="1"/>
        <end position="29"/>
    </location>
</feature>
<comment type="similarity">
    <text evidence="1 4">Belongs to the plant dirigent protein family.</text>
</comment>
<comment type="subcellular location">
    <subcellularLocation>
        <location evidence="4">Secreted</location>
        <location evidence="4">Extracellular space</location>
        <location evidence="4">Apoplast</location>
    </subcellularLocation>
</comment>
<dbReference type="Pfam" id="PF03018">
    <property type="entry name" value="Dirigent"/>
    <property type="match status" value="1"/>
</dbReference>
<dbReference type="KEGG" id="cmos:111444731"/>
<dbReference type="GO" id="GO:0009699">
    <property type="term" value="P:phenylpropanoid biosynthetic process"/>
    <property type="evidence" value="ECO:0007669"/>
    <property type="project" value="UniProtKB-ARBA"/>
</dbReference>
<dbReference type="PANTHER" id="PTHR46215">
    <property type="entry name" value="DIRIGENT PROTEIN 24-RELATED"/>
    <property type="match status" value="1"/>
</dbReference>
<keyword evidence="4" id="KW-0732">Signal</keyword>
<dbReference type="Gene3D" id="2.40.480.10">
    <property type="entry name" value="Allene oxide cyclase-like"/>
    <property type="match status" value="1"/>
</dbReference>
<evidence type="ECO:0000256" key="2">
    <source>
        <dbReference type="ARBA" id="ARBA00011738"/>
    </source>
</evidence>
<dbReference type="RefSeq" id="XP_022938523.1">
    <property type="nucleotide sequence ID" value="XM_023082755.1"/>
</dbReference>
<evidence type="ECO:0000256" key="1">
    <source>
        <dbReference type="ARBA" id="ARBA00010746"/>
    </source>
</evidence>
<feature type="compositionally biased region" description="Polar residues" evidence="5">
    <location>
        <begin position="98"/>
        <end position="117"/>
    </location>
</feature>
<dbReference type="InterPro" id="IPR044859">
    <property type="entry name" value="Allene_oxi_cyc_Dirigent"/>
</dbReference>
<keyword evidence="6" id="KW-1185">Reference proteome</keyword>
<feature type="compositionally biased region" description="Low complexity" evidence="5">
    <location>
        <begin position="85"/>
        <end position="95"/>
    </location>
</feature>
<dbReference type="GeneID" id="111444731"/>
<dbReference type="InterPro" id="IPR004265">
    <property type="entry name" value="Dirigent"/>
</dbReference>
<evidence type="ECO:0000313" key="6">
    <source>
        <dbReference type="Proteomes" id="UP000504609"/>
    </source>
</evidence>
<keyword evidence="4" id="KW-0052">Apoplast</keyword>
<name>A0A6J1FJ41_CUCMO</name>
<dbReference type="Proteomes" id="UP000504609">
    <property type="component" value="Unplaced"/>
</dbReference>
<evidence type="ECO:0000313" key="7">
    <source>
        <dbReference type="RefSeq" id="XP_022938523.1"/>
    </source>
</evidence>
<feature type="compositionally biased region" description="Polar residues" evidence="5">
    <location>
        <begin position="38"/>
        <end position="50"/>
    </location>
</feature>
<evidence type="ECO:0000256" key="4">
    <source>
        <dbReference type="RuleBase" id="RU363099"/>
    </source>
</evidence>
<proteinExistence type="inferred from homology"/>
<evidence type="ECO:0000256" key="3">
    <source>
        <dbReference type="ARBA" id="ARBA00022525"/>
    </source>
</evidence>
<dbReference type="GO" id="GO:0048046">
    <property type="term" value="C:apoplast"/>
    <property type="evidence" value="ECO:0007669"/>
    <property type="project" value="UniProtKB-SubCell"/>
</dbReference>
<accession>A0A6J1FJ41</accession>
<feature type="chain" id="PRO_5027140330" description="Dirigent protein" evidence="4">
    <location>
        <begin position="30"/>
        <end position="350"/>
    </location>
</feature>
<feature type="region of interest" description="Disordered" evidence="5">
    <location>
        <begin position="38"/>
        <end position="118"/>
    </location>
</feature>